<accession>A0A9K3JSE4</accession>
<dbReference type="Gramene" id="mRNA:HanXRQr2_Chr02g0085311">
    <property type="protein sequence ID" value="CDS:HanXRQr2_Chr02g0085311.1"/>
    <property type="gene ID" value="HanXRQr2_Chr02g0085311"/>
</dbReference>
<dbReference type="Proteomes" id="UP000215914">
    <property type="component" value="Unassembled WGS sequence"/>
</dbReference>
<organism evidence="1 2">
    <name type="scientific">Helianthus annuus</name>
    <name type="common">Common sunflower</name>
    <dbReference type="NCBI Taxonomy" id="4232"/>
    <lineage>
        <taxon>Eukaryota</taxon>
        <taxon>Viridiplantae</taxon>
        <taxon>Streptophyta</taxon>
        <taxon>Embryophyta</taxon>
        <taxon>Tracheophyta</taxon>
        <taxon>Spermatophyta</taxon>
        <taxon>Magnoliopsida</taxon>
        <taxon>eudicotyledons</taxon>
        <taxon>Gunneridae</taxon>
        <taxon>Pentapetalae</taxon>
        <taxon>asterids</taxon>
        <taxon>campanulids</taxon>
        <taxon>Asterales</taxon>
        <taxon>Asteraceae</taxon>
        <taxon>Asteroideae</taxon>
        <taxon>Heliantheae alliance</taxon>
        <taxon>Heliantheae</taxon>
        <taxon>Helianthus</taxon>
    </lineage>
</organism>
<evidence type="ECO:0000313" key="2">
    <source>
        <dbReference type="Proteomes" id="UP000215914"/>
    </source>
</evidence>
<name>A0A9K3JSE4_HELAN</name>
<dbReference type="EMBL" id="MNCJ02000317">
    <property type="protein sequence ID" value="KAF5820128.1"/>
    <property type="molecule type" value="Genomic_DNA"/>
</dbReference>
<keyword evidence="2" id="KW-1185">Reference proteome</keyword>
<reference evidence="1" key="1">
    <citation type="journal article" date="2017" name="Nature">
        <title>The sunflower genome provides insights into oil metabolism, flowering and Asterid evolution.</title>
        <authorList>
            <person name="Badouin H."/>
            <person name="Gouzy J."/>
            <person name="Grassa C.J."/>
            <person name="Murat F."/>
            <person name="Staton S.E."/>
            <person name="Cottret L."/>
            <person name="Lelandais-Briere C."/>
            <person name="Owens G.L."/>
            <person name="Carrere S."/>
            <person name="Mayjonade B."/>
            <person name="Legrand L."/>
            <person name="Gill N."/>
            <person name="Kane N.C."/>
            <person name="Bowers J.E."/>
            <person name="Hubner S."/>
            <person name="Bellec A."/>
            <person name="Berard A."/>
            <person name="Berges H."/>
            <person name="Blanchet N."/>
            <person name="Boniface M.C."/>
            <person name="Brunel D."/>
            <person name="Catrice O."/>
            <person name="Chaidir N."/>
            <person name="Claudel C."/>
            <person name="Donnadieu C."/>
            <person name="Faraut T."/>
            <person name="Fievet G."/>
            <person name="Helmstetter N."/>
            <person name="King M."/>
            <person name="Knapp S.J."/>
            <person name="Lai Z."/>
            <person name="Le Paslier M.C."/>
            <person name="Lippi Y."/>
            <person name="Lorenzon L."/>
            <person name="Mandel J.R."/>
            <person name="Marage G."/>
            <person name="Marchand G."/>
            <person name="Marquand E."/>
            <person name="Bret-Mestries E."/>
            <person name="Morien E."/>
            <person name="Nambeesan S."/>
            <person name="Nguyen T."/>
            <person name="Pegot-Espagnet P."/>
            <person name="Pouilly N."/>
            <person name="Raftis F."/>
            <person name="Sallet E."/>
            <person name="Schiex T."/>
            <person name="Thomas J."/>
            <person name="Vandecasteele C."/>
            <person name="Vares D."/>
            <person name="Vear F."/>
            <person name="Vautrin S."/>
            <person name="Crespi M."/>
            <person name="Mangin B."/>
            <person name="Burke J.M."/>
            <person name="Salse J."/>
            <person name="Munos S."/>
            <person name="Vincourt P."/>
            <person name="Rieseberg L.H."/>
            <person name="Langlade N.B."/>
        </authorList>
    </citation>
    <scope>NUCLEOTIDE SEQUENCE</scope>
    <source>
        <tissue evidence="1">Leaves</tissue>
    </source>
</reference>
<comment type="caution">
    <text evidence="1">The sequence shown here is derived from an EMBL/GenBank/DDBJ whole genome shotgun (WGS) entry which is preliminary data.</text>
</comment>
<sequence length="95" mass="11124">MEECLCIFWRLQPCCAVIGPTEKYNNVKQSWEPLSQYDSNMNYDSIHYLSRPTNHTLNESFFHPDEPWFTGTFGYIDAPVFVQSLVSPHVYGRPM</sequence>
<protein>
    <submittedName>
        <fullName evidence="1">Uncharacterized protein</fullName>
    </submittedName>
</protein>
<dbReference type="AlphaFoldDB" id="A0A9K3JSE4"/>
<reference evidence="1" key="2">
    <citation type="submission" date="2020-06" db="EMBL/GenBank/DDBJ databases">
        <title>Helianthus annuus Genome sequencing and assembly Release 2.</title>
        <authorList>
            <person name="Gouzy J."/>
            <person name="Langlade N."/>
            <person name="Munos S."/>
        </authorList>
    </citation>
    <scope>NUCLEOTIDE SEQUENCE</scope>
    <source>
        <tissue evidence="1">Leaves</tissue>
    </source>
</reference>
<proteinExistence type="predicted"/>
<evidence type="ECO:0000313" key="1">
    <source>
        <dbReference type="EMBL" id="KAF5820128.1"/>
    </source>
</evidence>
<gene>
    <name evidence="1" type="ORF">HanXRQr2_Chr02g0085311</name>
</gene>